<protein>
    <submittedName>
        <fullName evidence="1">Uncharacterized protein</fullName>
    </submittedName>
</protein>
<evidence type="ECO:0000313" key="2">
    <source>
        <dbReference type="Proteomes" id="UP001374535"/>
    </source>
</evidence>
<organism evidence="1 2">
    <name type="scientific">Vigna mungo</name>
    <name type="common">Black gram</name>
    <name type="synonym">Phaseolus mungo</name>
    <dbReference type="NCBI Taxonomy" id="3915"/>
    <lineage>
        <taxon>Eukaryota</taxon>
        <taxon>Viridiplantae</taxon>
        <taxon>Streptophyta</taxon>
        <taxon>Embryophyta</taxon>
        <taxon>Tracheophyta</taxon>
        <taxon>Spermatophyta</taxon>
        <taxon>Magnoliopsida</taxon>
        <taxon>eudicotyledons</taxon>
        <taxon>Gunneridae</taxon>
        <taxon>Pentapetalae</taxon>
        <taxon>rosids</taxon>
        <taxon>fabids</taxon>
        <taxon>Fabales</taxon>
        <taxon>Fabaceae</taxon>
        <taxon>Papilionoideae</taxon>
        <taxon>50 kb inversion clade</taxon>
        <taxon>NPAAA clade</taxon>
        <taxon>indigoferoid/millettioid clade</taxon>
        <taxon>Phaseoleae</taxon>
        <taxon>Vigna</taxon>
    </lineage>
</organism>
<proteinExistence type="predicted"/>
<dbReference type="AlphaFoldDB" id="A0AAQ3MJ83"/>
<reference evidence="1 2" key="1">
    <citation type="journal article" date="2023" name="Life. Sci Alliance">
        <title>Evolutionary insights into 3D genome organization and epigenetic landscape of Vigna mungo.</title>
        <authorList>
            <person name="Junaid A."/>
            <person name="Singh B."/>
            <person name="Bhatia S."/>
        </authorList>
    </citation>
    <scope>NUCLEOTIDE SEQUENCE [LARGE SCALE GENOMIC DNA]</scope>
    <source>
        <strain evidence="1">Urdbean</strain>
    </source>
</reference>
<dbReference type="Proteomes" id="UP001374535">
    <property type="component" value="Chromosome 11"/>
</dbReference>
<name>A0AAQ3MJ83_VIGMU</name>
<accession>A0AAQ3MJ83</accession>
<keyword evidence="2" id="KW-1185">Reference proteome</keyword>
<dbReference type="EMBL" id="CP144690">
    <property type="protein sequence ID" value="WVY91971.1"/>
    <property type="molecule type" value="Genomic_DNA"/>
</dbReference>
<sequence length="102" mass="11630">MTEDRSASPESELCRIRGWSDIVRGNNLQDVGIFHPIRDYMDLLQPLRGILIGLIFDGANTGTRCIGALAWQYSALDQLRYWPLSRTVRLALHVPLESRYSI</sequence>
<gene>
    <name evidence="1" type="ORF">V8G54_037485</name>
</gene>
<evidence type="ECO:0000313" key="1">
    <source>
        <dbReference type="EMBL" id="WVY91971.1"/>
    </source>
</evidence>